<evidence type="ECO:0000313" key="1">
    <source>
        <dbReference type="EMBL" id="KAH7847148.1"/>
    </source>
</evidence>
<comment type="caution">
    <text evidence="1">The sequence shown here is derived from an EMBL/GenBank/DDBJ whole genome shotgun (WGS) entry which is preliminary data.</text>
</comment>
<protein>
    <submittedName>
        <fullName evidence="1">Uncharacterized protein</fullName>
    </submittedName>
</protein>
<name>A0ACB7Y0Z9_9ERIC</name>
<gene>
    <name evidence="1" type="ORF">Vadar_022522</name>
</gene>
<evidence type="ECO:0000313" key="2">
    <source>
        <dbReference type="Proteomes" id="UP000828048"/>
    </source>
</evidence>
<proteinExistence type="predicted"/>
<reference evidence="1 2" key="1">
    <citation type="journal article" date="2021" name="Hortic Res">
        <title>High-quality reference genome and annotation aids understanding of berry development for evergreen blueberry (Vaccinium darrowii).</title>
        <authorList>
            <person name="Yu J."/>
            <person name="Hulse-Kemp A.M."/>
            <person name="Babiker E."/>
            <person name="Staton M."/>
        </authorList>
    </citation>
    <scope>NUCLEOTIDE SEQUENCE [LARGE SCALE GENOMIC DNA]</scope>
    <source>
        <strain evidence="2">cv. NJ 8807/NJ 8810</strain>
        <tissue evidence="1">Young leaf</tissue>
    </source>
</reference>
<dbReference type="Proteomes" id="UP000828048">
    <property type="component" value="Chromosome 5"/>
</dbReference>
<sequence>MQSLLLEILADKATKGNKPSNIFRPGSFAKVAKEITKKYGVECQSKHMENRLKTIESTWKIIFDLRYMKSGFGWDDNLRIITCGKQVFDEYIAAHLEHETFFNKKIEMYDEMSLVVGKDMATGQFAKSFDDIEEETVAESDYIDFGVAEISKGKCIASSRLQLKQGLTERGVVTRMRVMTSYQHKLEKLLWRSRNSVMIGSM</sequence>
<accession>A0ACB7Y0Z9</accession>
<organism evidence="1 2">
    <name type="scientific">Vaccinium darrowii</name>
    <dbReference type="NCBI Taxonomy" id="229202"/>
    <lineage>
        <taxon>Eukaryota</taxon>
        <taxon>Viridiplantae</taxon>
        <taxon>Streptophyta</taxon>
        <taxon>Embryophyta</taxon>
        <taxon>Tracheophyta</taxon>
        <taxon>Spermatophyta</taxon>
        <taxon>Magnoliopsida</taxon>
        <taxon>eudicotyledons</taxon>
        <taxon>Gunneridae</taxon>
        <taxon>Pentapetalae</taxon>
        <taxon>asterids</taxon>
        <taxon>Ericales</taxon>
        <taxon>Ericaceae</taxon>
        <taxon>Vaccinioideae</taxon>
        <taxon>Vaccinieae</taxon>
        <taxon>Vaccinium</taxon>
    </lineage>
</organism>
<dbReference type="EMBL" id="CM037155">
    <property type="protein sequence ID" value="KAH7847148.1"/>
    <property type="molecule type" value="Genomic_DNA"/>
</dbReference>
<keyword evidence="2" id="KW-1185">Reference proteome</keyword>